<accession>A0A3P9DLH6</accession>
<evidence type="ECO:0000256" key="2">
    <source>
        <dbReference type="ARBA" id="ARBA00022676"/>
    </source>
</evidence>
<proteinExistence type="inferred from homology"/>
<reference evidence="9" key="1">
    <citation type="submission" date="2025-08" db="UniProtKB">
        <authorList>
            <consortium name="Ensembl"/>
        </authorList>
    </citation>
    <scope>IDENTIFICATION</scope>
</reference>
<reference evidence="9" key="2">
    <citation type="submission" date="2025-09" db="UniProtKB">
        <authorList>
            <consortium name="Ensembl"/>
        </authorList>
    </citation>
    <scope>IDENTIFICATION</scope>
</reference>
<dbReference type="SUPFAM" id="SSF56399">
    <property type="entry name" value="ADP-ribosylation"/>
    <property type="match status" value="1"/>
</dbReference>
<evidence type="ECO:0000313" key="10">
    <source>
        <dbReference type="Proteomes" id="UP000265160"/>
    </source>
</evidence>
<evidence type="ECO:0000256" key="3">
    <source>
        <dbReference type="ARBA" id="ARBA00022679"/>
    </source>
</evidence>
<evidence type="ECO:0000256" key="1">
    <source>
        <dbReference type="ARBA" id="ARBA00004123"/>
    </source>
</evidence>
<evidence type="ECO:0000313" key="9">
    <source>
        <dbReference type="Ensembl" id="ENSMZEP00005035610.1"/>
    </source>
</evidence>
<dbReference type="FunFam" id="3.90.228.10:FF:000008">
    <property type="entry name" value="Poly [ADP-ribose] polymerase"/>
    <property type="match status" value="1"/>
</dbReference>
<dbReference type="Proteomes" id="UP000265160">
    <property type="component" value="Unplaced"/>
</dbReference>
<dbReference type="GO" id="GO:0010629">
    <property type="term" value="P:negative regulation of gene expression"/>
    <property type="evidence" value="ECO:0007669"/>
    <property type="project" value="TreeGrafter"/>
</dbReference>
<dbReference type="Gene3D" id="3.90.228.10">
    <property type="match status" value="1"/>
</dbReference>
<organism evidence="9 10">
    <name type="scientific">Maylandia zebra</name>
    <name type="common">zebra mbuna</name>
    <dbReference type="NCBI Taxonomy" id="106582"/>
    <lineage>
        <taxon>Eukaryota</taxon>
        <taxon>Metazoa</taxon>
        <taxon>Chordata</taxon>
        <taxon>Craniata</taxon>
        <taxon>Vertebrata</taxon>
        <taxon>Euteleostomi</taxon>
        <taxon>Actinopterygii</taxon>
        <taxon>Neopterygii</taxon>
        <taxon>Teleostei</taxon>
        <taxon>Neoteleostei</taxon>
        <taxon>Acanthomorphata</taxon>
        <taxon>Ovalentaria</taxon>
        <taxon>Cichlomorphae</taxon>
        <taxon>Cichliformes</taxon>
        <taxon>Cichlidae</taxon>
        <taxon>African cichlids</taxon>
        <taxon>Pseudocrenilabrinae</taxon>
        <taxon>Haplochromini</taxon>
        <taxon>Maylandia</taxon>
        <taxon>Maylandia zebra complex</taxon>
    </lineage>
</organism>
<name>A0A3P9DLH6_9CICH</name>
<dbReference type="EC" id="2.4.2.-" evidence="7"/>
<evidence type="ECO:0000256" key="7">
    <source>
        <dbReference type="RuleBase" id="RU362114"/>
    </source>
</evidence>
<keyword evidence="2 7" id="KW-0328">Glycosyltransferase</keyword>
<dbReference type="AlphaFoldDB" id="A0A3P9DLH6"/>
<dbReference type="InterPro" id="IPR052056">
    <property type="entry name" value="Mono-ARTD/PARP"/>
</dbReference>
<evidence type="ECO:0000256" key="6">
    <source>
        <dbReference type="ARBA" id="ARBA00024347"/>
    </source>
</evidence>
<keyword evidence="3 7" id="KW-0808">Transferase</keyword>
<dbReference type="PROSITE" id="PS51059">
    <property type="entry name" value="PARP_CATALYTIC"/>
    <property type="match status" value="1"/>
</dbReference>
<sequence length="287" mass="32510">MCTHWPEASIMGGKRNTMFLESSDEEEQLGATKLEELIRQISEKRVKLPADLRTFIKSSRAISKYQTLFQNFRHPVFIEVGSDLVLSNFTLPLYWDNMASGENLKVVALEPSSSEYLKVKAAFTQTVQKNILKIERLQNVHLRQSYEVQKKKLSEKNRQEGGARERLLYHGTSQDSCESIIRNGFNRSFSGKHATLFGQGTYFAVNGSYSANPGYSMPAADGSQRVFVARVLTGVYTQGNSSMKVPPPRSNQPDDRYDCLVDQIANPSMFIIFNDNQAYPDYLITFC</sequence>
<dbReference type="PANTHER" id="PTHR14453">
    <property type="entry name" value="PARP/ZINC FINGER CCCH TYPE DOMAIN CONTAINING PROTEIN"/>
    <property type="match status" value="1"/>
</dbReference>
<dbReference type="PANTHER" id="PTHR14453:SF107">
    <property type="entry name" value="POLY [ADP-RIBOSE] POLYMERASE"/>
    <property type="match status" value="1"/>
</dbReference>
<evidence type="ECO:0000259" key="8">
    <source>
        <dbReference type="PROSITE" id="PS51059"/>
    </source>
</evidence>
<dbReference type="GO" id="GO:0003950">
    <property type="term" value="F:NAD+ poly-ADP-ribosyltransferase activity"/>
    <property type="evidence" value="ECO:0007669"/>
    <property type="project" value="UniProtKB-UniRule"/>
</dbReference>
<dbReference type="CDD" id="cd01439">
    <property type="entry name" value="TCCD_inducible_PARP_like"/>
    <property type="match status" value="1"/>
</dbReference>
<dbReference type="GO" id="GO:0070212">
    <property type="term" value="P:protein poly-ADP-ribosylation"/>
    <property type="evidence" value="ECO:0007669"/>
    <property type="project" value="TreeGrafter"/>
</dbReference>
<comment type="similarity">
    <text evidence="6">Belongs to the ARTD/PARP family.</text>
</comment>
<dbReference type="InterPro" id="IPR012317">
    <property type="entry name" value="Poly(ADP-ribose)pol_cat_dom"/>
</dbReference>
<protein>
    <recommendedName>
        <fullName evidence="7">Poly [ADP-ribose] polymerase</fullName>
        <shortName evidence="7">PARP</shortName>
        <ecNumber evidence="7">2.4.2.-</ecNumber>
    </recommendedName>
</protein>
<feature type="domain" description="PARP catalytic" evidence="8">
    <location>
        <begin position="91"/>
        <end position="287"/>
    </location>
</feature>
<keyword evidence="5" id="KW-0539">Nucleus</keyword>
<dbReference type="GO" id="GO:0005634">
    <property type="term" value="C:nucleus"/>
    <property type="evidence" value="ECO:0007669"/>
    <property type="project" value="UniProtKB-SubCell"/>
</dbReference>
<dbReference type="GeneTree" id="ENSGT00940000154311"/>
<comment type="subcellular location">
    <subcellularLocation>
        <location evidence="1">Nucleus</location>
    </subcellularLocation>
</comment>
<evidence type="ECO:0000256" key="4">
    <source>
        <dbReference type="ARBA" id="ARBA00023027"/>
    </source>
</evidence>
<dbReference type="GO" id="GO:1990404">
    <property type="term" value="F:NAD+-protein mono-ADP-ribosyltransferase activity"/>
    <property type="evidence" value="ECO:0007669"/>
    <property type="project" value="TreeGrafter"/>
</dbReference>
<dbReference type="Pfam" id="PF00644">
    <property type="entry name" value="PARP"/>
    <property type="match status" value="1"/>
</dbReference>
<dbReference type="Ensembl" id="ENSMZET00005036868.1">
    <property type="protein sequence ID" value="ENSMZEP00005035610.1"/>
    <property type="gene ID" value="ENSMZEG00005026601.1"/>
</dbReference>
<dbReference type="GO" id="GO:0005737">
    <property type="term" value="C:cytoplasm"/>
    <property type="evidence" value="ECO:0007669"/>
    <property type="project" value="TreeGrafter"/>
</dbReference>
<evidence type="ECO:0000256" key="5">
    <source>
        <dbReference type="ARBA" id="ARBA00023242"/>
    </source>
</evidence>
<dbReference type="GO" id="GO:0003714">
    <property type="term" value="F:transcription corepressor activity"/>
    <property type="evidence" value="ECO:0007669"/>
    <property type="project" value="TreeGrafter"/>
</dbReference>
<keyword evidence="4 7" id="KW-0520">NAD</keyword>
<keyword evidence="10" id="KW-1185">Reference proteome</keyword>